<name>A0A1I1P752_9GAMM</name>
<dbReference type="PROSITE" id="PS01153">
    <property type="entry name" value="NOL1_NOP2_SUN"/>
    <property type="match status" value="1"/>
</dbReference>
<evidence type="ECO:0000256" key="7">
    <source>
        <dbReference type="ARBA" id="ARBA00022884"/>
    </source>
</evidence>
<comment type="subcellular location">
    <subcellularLocation>
        <location evidence="8">Cytoplasm</location>
    </subcellularLocation>
</comment>
<comment type="function">
    <text evidence="8">Specifically methylates the cytosine at position 1407 (m5C1407) of 16S rRNA.</text>
</comment>
<sequence length="484" mass="54653">MNENTYIPQAFINDVKTYIPKHLNIEDYLDKCKQPLRRSVRVNTLKMSVEEFRTIAQIKNWKLDPVPWCKEGFWLERPTEEEKNLSIGNTDLHLSGAMYVQEASSMLPPTALLENDVFDAQVVLDMASAPGSKTSQIAAYMQSDGILVANEYSSSRLKVLSANMKRLGISNVALSHFDAAIFGSYMDECFDAILLDAPCSGEGTVRKDADALKNWSLESNIEIANVQKKLIESAFYALKTGGTLVYSTCTLTPIENQAICEHVLSLFEGMIEIIPLNNLFEGANKATTPEGYLHIWPQTFDCEGFFIAKFKKLAHQTPPEIKVKKGAFPFFDFDNKSQQSFMTILKRQFAIDSLPGKLMQRDKELWLFPESFSEISNKIKYSRIGINIGTIHKNGVRLNHEFATCFGDLATKNRFELSNSQANDYFGGKDIKLEQLSNDKGELILTLCGTSIGLGKWMKNKIKNSLPRDLVRDNQLITWDEPFK</sequence>
<feature type="binding site" evidence="8 9">
    <location>
        <position position="151"/>
    </location>
    <ligand>
        <name>S-adenosyl-L-methionine</name>
        <dbReference type="ChEBI" id="CHEBI:59789"/>
    </ligand>
</feature>
<evidence type="ECO:0000256" key="4">
    <source>
        <dbReference type="ARBA" id="ARBA00022603"/>
    </source>
</evidence>
<evidence type="ECO:0000256" key="1">
    <source>
        <dbReference type="ARBA" id="ARBA00007494"/>
    </source>
</evidence>
<comment type="catalytic activity">
    <reaction evidence="8">
        <text>cytidine(1407) in 16S rRNA + S-adenosyl-L-methionine = 5-methylcytidine(1407) in 16S rRNA + S-adenosyl-L-homocysteine + H(+)</text>
        <dbReference type="Rhea" id="RHEA:42756"/>
        <dbReference type="Rhea" id="RHEA-COMP:10223"/>
        <dbReference type="Rhea" id="RHEA-COMP:10224"/>
        <dbReference type="ChEBI" id="CHEBI:15378"/>
        <dbReference type="ChEBI" id="CHEBI:57856"/>
        <dbReference type="ChEBI" id="CHEBI:59789"/>
        <dbReference type="ChEBI" id="CHEBI:74483"/>
        <dbReference type="ChEBI" id="CHEBI:82748"/>
        <dbReference type="EC" id="2.1.1.178"/>
    </reaction>
</comment>
<dbReference type="PANTHER" id="PTHR22807:SF30">
    <property type="entry name" value="28S RRNA (CYTOSINE(4447)-C(5))-METHYLTRANSFERASE-RELATED"/>
    <property type="match status" value="1"/>
</dbReference>
<dbReference type="Proteomes" id="UP000198862">
    <property type="component" value="Unassembled WGS sequence"/>
</dbReference>
<dbReference type="Pfam" id="PF17125">
    <property type="entry name" value="Methyltr_RsmF_N"/>
    <property type="match status" value="1"/>
</dbReference>
<evidence type="ECO:0000313" key="11">
    <source>
        <dbReference type="EMBL" id="SFD05764.1"/>
    </source>
</evidence>
<protein>
    <recommendedName>
        <fullName evidence="8">Ribosomal RNA small subunit methyltransferase F</fullName>
        <ecNumber evidence="8">2.1.1.178</ecNumber>
    </recommendedName>
    <alternativeName>
        <fullName evidence="8">16S rRNA m5C1407 methyltransferase</fullName>
    </alternativeName>
    <alternativeName>
        <fullName evidence="8">rRNA (cytosine-C(5)-)-methyltransferase RsmF</fullName>
    </alternativeName>
</protein>
<feature type="binding site" evidence="8 9">
    <location>
        <position position="196"/>
    </location>
    <ligand>
        <name>S-adenosyl-L-methionine</name>
        <dbReference type="ChEBI" id="CHEBI:59789"/>
    </ligand>
</feature>
<keyword evidence="4 8" id="KW-0489">Methyltransferase</keyword>
<evidence type="ECO:0000259" key="10">
    <source>
        <dbReference type="PROSITE" id="PS51686"/>
    </source>
</evidence>
<reference evidence="11 12" key="1">
    <citation type="submission" date="2016-10" db="EMBL/GenBank/DDBJ databases">
        <authorList>
            <person name="de Groot N.N."/>
        </authorList>
    </citation>
    <scope>NUCLEOTIDE SEQUENCE [LARGE SCALE GENOMIC DNA]</scope>
    <source>
        <strain evidence="11 12">DSM 6059</strain>
    </source>
</reference>
<evidence type="ECO:0000256" key="9">
    <source>
        <dbReference type="PROSITE-ProRule" id="PRU01023"/>
    </source>
</evidence>
<dbReference type="GO" id="GO:0070475">
    <property type="term" value="P:rRNA base methylation"/>
    <property type="evidence" value="ECO:0007669"/>
    <property type="project" value="TreeGrafter"/>
</dbReference>
<feature type="binding site" evidence="8 9">
    <location>
        <position position="178"/>
    </location>
    <ligand>
        <name>S-adenosyl-L-methionine</name>
        <dbReference type="ChEBI" id="CHEBI:59789"/>
    </ligand>
</feature>
<dbReference type="EMBL" id="FOLO01000030">
    <property type="protein sequence ID" value="SFD05764.1"/>
    <property type="molecule type" value="Genomic_DNA"/>
</dbReference>
<keyword evidence="6 8" id="KW-0949">S-adenosyl-L-methionine</keyword>
<gene>
    <name evidence="8" type="primary">rsmF</name>
    <name evidence="11" type="ORF">SAMN02745724_03333</name>
</gene>
<accession>A0A1I1P752</accession>
<keyword evidence="5 8" id="KW-0808">Transferase</keyword>
<dbReference type="Pfam" id="PF01189">
    <property type="entry name" value="Methyltr_RsmB-F"/>
    <property type="match status" value="1"/>
</dbReference>
<keyword evidence="7 8" id="KW-0694">RNA-binding</keyword>
<dbReference type="CDD" id="cd02440">
    <property type="entry name" value="AdoMet_MTases"/>
    <property type="match status" value="1"/>
</dbReference>
<dbReference type="GO" id="GO:0005737">
    <property type="term" value="C:cytoplasm"/>
    <property type="evidence" value="ECO:0007669"/>
    <property type="project" value="UniProtKB-SubCell"/>
</dbReference>
<dbReference type="InterPro" id="IPR011023">
    <property type="entry name" value="Nop2p"/>
</dbReference>
<feature type="active site" description="Nucleophile" evidence="8 9">
    <location>
        <position position="249"/>
    </location>
</feature>
<dbReference type="AlphaFoldDB" id="A0A1I1P752"/>
<evidence type="ECO:0000256" key="3">
    <source>
        <dbReference type="ARBA" id="ARBA00022552"/>
    </source>
</evidence>
<dbReference type="InterPro" id="IPR001678">
    <property type="entry name" value="MeTrfase_RsmB-F_NOP2_dom"/>
</dbReference>
<dbReference type="InterPro" id="IPR029063">
    <property type="entry name" value="SAM-dependent_MTases_sf"/>
</dbReference>
<dbReference type="InterPro" id="IPR027391">
    <property type="entry name" value="Nol1_Nop2_Fmu_2"/>
</dbReference>
<dbReference type="PRINTS" id="PR02008">
    <property type="entry name" value="RCMTFAMILY"/>
</dbReference>
<evidence type="ECO:0000256" key="8">
    <source>
        <dbReference type="HAMAP-Rule" id="MF_01579"/>
    </source>
</evidence>
<feature type="binding site" evidence="8 9">
    <location>
        <begin position="127"/>
        <end position="133"/>
    </location>
    <ligand>
        <name>S-adenosyl-L-methionine</name>
        <dbReference type="ChEBI" id="CHEBI:59789"/>
    </ligand>
</feature>
<feature type="domain" description="SAM-dependent MTase RsmB/NOP-type" evidence="10">
    <location>
        <begin position="28"/>
        <end position="313"/>
    </location>
</feature>
<dbReference type="STRING" id="1123010.SAMN02745724_03333"/>
<dbReference type="InterPro" id="IPR049560">
    <property type="entry name" value="MeTrfase_RsmB-F_NOP2_cat"/>
</dbReference>
<proteinExistence type="inferred from homology"/>
<keyword evidence="3 8" id="KW-0698">rRNA processing</keyword>
<dbReference type="NCBIfam" id="NF008898">
    <property type="entry name" value="PRK11933.1"/>
    <property type="match status" value="1"/>
</dbReference>
<dbReference type="PANTHER" id="PTHR22807">
    <property type="entry name" value="NOP2 YEAST -RELATED NOL1/NOP2/FMU SUN DOMAIN-CONTAINING"/>
    <property type="match status" value="1"/>
</dbReference>
<dbReference type="InterPro" id="IPR023545">
    <property type="entry name" value="rRNA_ssu_MeTfrase_F"/>
</dbReference>
<evidence type="ECO:0000256" key="2">
    <source>
        <dbReference type="ARBA" id="ARBA00022490"/>
    </source>
</evidence>
<dbReference type="EC" id="2.1.1.178" evidence="8"/>
<dbReference type="GO" id="GO:0009383">
    <property type="term" value="F:rRNA (cytosine-C5-)-methyltransferase activity"/>
    <property type="evidence" value="ECO:0007669"/>
    <property type="project" value="TreeGrafter"/>
</dbReference>
<evidence type="ECO:0000256" key="5">
    <source>
        <dbReference type="ARBA" id="ARBA00022679"/>
    </source>
</evidence>
<dbReference type="Gene3D" id="3.10.450.720">
    <property type="match status" value="1"/>
</dbReference>
<keyword evidence="12" id="KW-1185">Reference proteome</keyword>
<keyword evidence="2 8" id="KW-0963">Cytoplasm</keyword>
<dbReference type="InterPro" id="IPR031341">
    <property type="entry name" value="Methyltr_RsmF_N"/>
</dbReference>
<dbReference type="InterPro" id="IPR048457">
    <property type="entry name" value="YebU_pre-PUA_dom"/>
</dbReference>
<comment type="similarity">
    <text evidence="1 8 9">Belongs to the class I-like SAM-binding methyltransferase superfamily. RsmB/NOP family.</text>
</comment>
<dbReference type="Pfam" id="PF13636">
    <property type="entry name" value="Methyltranf_PUA"/>
    <property type="match status" value="1"/>
</dbReference>
<dbReference type="InterPro" id="IPR018314">
    <property type="entry name" value="RsmB/NOL1/NOP2-like_CS"/>
</dbReference>
<dbReference type="PROSITE" id="PS51686">
    <property type="entry name" value="SAM_MT_RSMB_NOP"/>
    <property type="match status" value="1"/>
</dbReference>
<organism evidence="11 12">
    <name type="scientific">Pseudoalteromonas denitrificans DSM 6059</name>
    <dbReference type="NCBI Taxonomy" id="1123010"/>
    <lineage>
        <taxon>Bacteria</taxon>
        <taxon>Pseudomonadati</taxon>
        <taxon>Pseudomonadota</taxon>
        <taxon>Gammaproteobacteria</taxon>
        <taxon>Alteromonadales</taxon>
        <taxon>Pseudoalteromonadaceae</taxon>
        <taxon>Pseudoalteromonas</taxon>
    </lineage>
</organism>
<dbReference type="InterPro" id="IPR023267">
    <property type="entry name" value="RCMT"/>
</dbReference>
<dbReference type="Pfam" id="PF21150">
    <property type="entry name" value="YebU_pre-PUA_dom"/>
    <property type="match status" value="1"/>
</dbReference>
<evidence type="ECO:0000313" key="12">
    <source>
        <dbReference type="Proteomes" id="UP000198862"/>
    </source>
</evidence>
<dbReference type="GO" id="GO:0003723">
    <property type="term" value="F:RNA binding"/>
    <property type="evidence" value="ECO:0007669"/>
    <property type="project" value="UniProtKB-UniRule"/>
</dbReference>
<dbReference type="OrthoDB" id="9810297at2"/>
<dbReference type="NCBIfam" id="TIGR00446">
    <property type="entry name" value="nop2p"/>
    <property type="match status" value="1"/>
</dbReference>
<evidence type="ECO:0000256" key="6">
    <source>
        <dbReference type="ARBA" id="ARBA00022691"/>
    </source>
</evidence>
<dbReference type="SUPFAM" id="SSF53335">
    <property type="entry name" value="S-adenosyl-L-methionine-dependent methyltransferases"/>
    <property type="match status" value="1"/>
</dbReference>
<dbReference type="HAMAP" id="MF_01579">
    <property type="entry name" value="16SrRNA_methyltr_F"/>
    <property type="match status" value="1"/>
</dbReference>
<dbReference type="Gene3D" id="3.40.50.150">
    <property type="entry name" value="Vaccinia Virus protein VP39"/>
    <property type="match status" value="1"/>
</dbReference>
<dbReference type="RefSeq" id="WP_091986825.1">
    <property type="nucleotide sequence ID" value="NZ_FOLO01000030.1"/>
</dbReference>